<dbReference type="Pfam" id="PF02979">
    <property type="entry name" value="NHase_alpha"/>
    <property type="match status" value="1"/>
</dbReference>
<dbReference type="InterPro" id="IPR049054">
    <property type="entry name" value="CN_hydtase_beta-like_N"/>
</dbReference>
<gene>
    <name evidence="5" type="ORF">G3576_23195</name>
</gene>
<comment type="caution">
    <text evidence="5">The sequence shown here is derived from an EMBL/GenBank/DDBJ whole genome shotgun (WGS) entry which is preliminary data.</text>
</comment>
<dbReference type="EMBL" id="JAAIKB010000012">
    <property type="protein sequence ID" value="NGM22937.1"/>
    <property type="molecule type" value="Genomic_DNA"/>
</dbReference>
<dbReference type="GO" id="GO:0046914">
    <property type="term" value="F:transition metal ion binding"/>
    <property type="evidence" value="ECO:0007669"/>
    <property type="project" value="InterPro"/>
</dbReference>
<dbReference type="Pfam" id="PF21006">
    <property type="entry name" value="NHase_beta_N"/>
    <property type="match status" value="1"/>
</dbReference>
<dbReference type="SUPFAM" id="SSF50090">
    <property type="entry name" value="Electron transport accessory proteins"/>
    <property type="match status" value="1"/>
</dbReference>
<dbReference type="RefSeq" id="WP_164696860.1">
    <property type="nucleotide sequence ID" value="NZ_JAAIKB010000012.1"/>
</dbReference>
<dbReference type="Gene3D" id="1.10.472.20">
    <property type="entry name" value="Nitrile hydratase, beta subunit"/>
    <property type="match status" value="1"/>
</dbReference>
<evidence type="ECO:0000259" key="3">
    <source>
        <dbReference type="Pfam" id="PF02979"/>
    </source>
</evidence>
<feature type="domain" description="Nitrile hydratase beta subunit-like N-terminal" evidence="4">
    <location>
        <begin position="10"/>
        <end position="111"/>
    </location>
</feature>
<dbReference type="Gene3D" id="3.90.330.10">
    <property type="entry name" value="Nitrile hydratase alpha /Thiocyanate hydrolase gamma"/>
    <property type="match status" value="1"/>
</dbReference>
<organism evidence="5 6">
    <name type="scientific">Falsiroseomonas algicola</name>
    <dbReference type="NCBI Taxonomy" id="2716930"/>
    <lineage>
        <taxon>Bacteria</taxon>
        <taxon>Pseudomonadati</taxon>
        <taxon>Pseudomonadota</taxon>
        <taxon>Alphaproteobacteria</taxon>
        <taxon>Acetobacterales</taxon>
        <taxon>Roseomonadaceae</taxon>
        <taxon>Falsiroseomonas</taxon>
    </lineage>
</organism>
<dbReference type="Proteomes" id="UP000475385">
    <property type="component" value="Unassembled WGS sequence"/>
</dbReference>
<evidence type="ECO:0000256" key="2">
    <source>
        <dbReference type="SAM" id="MobiDB-lite"/>
    </source>
</evidence>
<evidence type="ECO:0000256" key="1">
    <source>
        <dbReference type="ARBA" id="ARBA00022723"/>
    </source>
</evidence>
<evidence type="ECO:0000313" key="6">
    <source>
        <dbReference type="Proteomes" id="UP000475385"/>
    </source>
</evidence>
<dbReference type="AlphaFoldDB" id="A0A6M1LRU8"/>
<dbReference type="InterPro" id="IPR036648">
    <property type="entry name" value="CN_Hdrase_a/SCN_Hdrase_g_sf"/>
</dbReference>
<keyword evidence="1" id="KW-0479">Metal-binding</keyword>
<evidence type="ECO:0000313" key="5">
    <source>
        <dbReference type="EMBL" id="NGM22937.1"/>
    </source>
</evidence>
<proteinExistence type="predicted"/>
<dbReference type="InterPro" id="IPR004232">
    <property type="entry name" value="CN_Hdrtase_a/SCN_Hdrlase_g"/>
</dbReference>
<dbReference type="GO" id="GO:0003824">
    <property type="term" value="F:catalytic activity"/>
    <property type="evidence" value="ECO:0007669"/>
    <property type="project" value="InterPro"/>
</dbReference>
<protein>
    <submittedName>
        <fullName evidence="5">Nitrile hydratase subunit beta</fullName>
    </submittedName>
</protein>
<feature type="region of interest" description="Disordered" evidence="2">
    <location>
        <begin position="113"/>
        <end position="144"/>
    </location>
</feature>
<name>A0A6M1LRU8_9PROT</name>
<feature type="domain" description="Nitrile hydratase alpha/Thiocyanate hydrolase gamma" evidence="3">
    <location>
        <begin position="156"/>
        <end position="332"/>
    </location>
</feature>
<accession>A0A6M1LRU8</accession>
<evidence type="ECO:0000259" key="4">
    <source>
        <dbReference type="Pfam" id="PF21006"/>
    </source>
</evidence>
<dbReference type="SUPFAM" id="SSF56209">
    <property type="entry name" value="Nitrile hydratase alpha chain"/>
    <property type="match status" value="1"/>
</dbReference>
<keyword evidence="6" id="KW-1185">Reference proteome</keyword>
<reference evidence="5 6" key="1">
    <citation type="submission" date="2020-03" db="EMBL/GenBank/DDBJ databases">
        <title>Roseomonas stagni sp. nov., isolated from pond water in Japan.</title>
        <authorList>
            <person name="Furuhata K."/>
            <person name="Miyamoto H."/>
            <person name="Goto K."/>
        </authorList>
    </citation>
    <scope>NUCLEOTIDE SEQUENCE [LARGE SCALE GENOMIC DNA]</scope>
    <source>
        <strain evidence="5 6">PeD5</strain>
    </source>
</reference>
<sequence length="337" mass="37762">MHDLPPTHPPHDAGGRYDGPLIREEHEAAHWEREADAIRMLLADGKRRLFTTDESRRVQEQLDDATYWAMPYYERWILAFSSLLLEKGTLTIGELEAEEARLRAEGLDRVEGEAAGHHHHDHDAHDHDHDHDHDDDHPYQEDHDAGETVLSPLRLRGLAVRNLLLAKGVLTPEEIRAEIERMDARSPHHGAAVVARAWVDPAFAARLAADAPAAVKELGLDAAGTKLAALFNTESRHHLVVCTLCSCYPRTIIGRPPAWYKSRAYRARAVRDPRGILREFGTELPSGVELRVHDSNAELRYLVIPARPTGTEGWDESRLATLVTRDSMIGVTTARSP</sequence>
<dbReference type="InterPro" id="IPR008990">
    <property type="entry name" value="Elect_transpt_acc-like_dom_sf"/>
</dbReference>
<dbReference type="InterPro" id="IPR042262">
    <property type="entry name" value="CN_hydtase_beta_C"/>
</dbReference>